<dbReference type="InterPro" id="IPR023214">
    <property type="entry name" value="HAD_sf"/>
</dbReference>
<dbReference type="InterPro" id="IPR008250">
    <property type="entry name" value="ATPase_P-typ_transduc_dom_A_sf"/>
</dbReference>
<dbReference type="EMBL" id="JAUOPB010000015">
    <property type="protein sequence ID" value="MDO6424521.1"/>
    <property type="molecule type" value="Genomic_DNA"/>
</dbReference>
<comment type="similarity">
    <text evidence="2 15">Belongs to the cation transport ATPase (P-type) (TC 3.A.3) family. Type IB subfamily.</text>
</comment>
<evidence type="ECO:0000256" key="3">
    <source>
        <dbReference type="ARBA" id="ARBA00022448"/>
    </source>
</evidence>
<keyword evidence="7 15" id="KW-0479">Metal-binding</keyword>
<evidence type="ECO:0000256" key="4">
    <source>
        <dbReference type="ARBA" id="ARBA00022475"/>
    </source>
</evidence>
<keyword evidence="4 15" id="KW-1003">Cell membrane</keyword>
<keyword evidence="10" id="KW-0460">Magnesium</keyword>
<evidence type="ECO:0000256" key="7">
    <source>
        <dbReference type="ARBA" id="ARBA00022723"/>
    </source>
</evidence>
<dbReference type="PRINTS" id="PR00119">
    <property type="entry name" value="CATATPASE"/>
</dbReference>
<feature type="transmembrane region" description="Helical" evidence="15">
    <location>
        <begin position="267"/>
        <end position="285"/>
    </location>
</feature>
<dbReference type="Proteomes" id="UP001169760">
    <property type="component" value="Unassembled WGS sequence"/>
</dbReference>
<dbReference type="NCBIfam" id="TIGR01494">
    <property type="entry name" value="ATPase_P-type"/>
    <property type="match status" value="2"/>
</dbReference>
<organism evidence="17 18">
    <name type="scientific">Saccharophagus degradans</name>
    <dbReference type="NCBI Taxonomy" id="86304"/>
    <lineage>
        <taxon>Bacteria</taxon>
        <taxon>Pseudomonadati</taxon>
        <taxon>Pseudomonadota</taxon>
        <taxon>Gammaproteobacteria</taxon>
        <taxon>Cellvibrionales</taxon>
        <taxon>Cellvibrionaceae</taxon>
        <taxon>Saccharophagus</taxon>
    </lineage>
</organism>
<keyword evidence="13" id="KW-0406">Ion transport</keyword>
<feature type="domain" description="HMA" evidence="16">
    <location>
        <begin position="86"/>
        <end position="152"/>
    </location>
</feature>
<evidence type="ECO:0000256" key="10">
    <source>
        <dbReference type="ARBA" id="ARBA00022842"/>
    </source>
</evidence>
<keyword evidence="8 15" id="KW-0547">Nucleotide-binding</keyword>
<evidence type="ECO:0000256" key="1">
    <source>
        <dbReference type="ARBA" id="ARBA00004651"/>
    </source>
</evidence>
<dbReference type="GO" id="GO:0016887">
    <property type="term" value="F:ATP hydrolysis activity"/>
    <property type="evidence" value="ECO:0007669"/>
    <property type="project" value="InterPro"/>
</dbReference>
<dbReference type="RefSeq" id="WP_303493791.1">
    <property type="nucleotide sequence ID" value="NZ_JAUOPB010000015.1"/>
</dbReference>
<dbReference type="NCBIfam" id="TIGR01512">
    <property type="entry name" value="ATPase-IB2_Cd"/>
    <property type="match status" value="1"/>
</dbReference>
<dbReference type="NCBIfam" id="TIGR01525">
    <property type="entry name" value="ATPase-IB_hvy"/>
    <property type="match status" value="1"/>
</dbReference>
<dbReference type="GO" id="GO:0005524">
    <property type="term" value="F:ATP binding"/>
    <property type="evidence" value="ECO:0007669"/>
    <property type="project" value="UniProtKB-UniRule"/>
</dbReference>
<keyword evidence="11" id="KW-1278">Translocase</keyword>
<dbReference type="InterPro" id="IPR023298">
    <property type="entry name" value="ATPase_P-typ_TM_dom_sf"/>
</dbReference>
<dbReference type="PANTHER" id="PTHR43520">
    <property type="entry name" value="ATP7, ISOFORM B"/>
    <property type="match status" value="1"/>
</dbReference>
<dbReference type="InterPro" id="IPR036163">
    <property type="entry name" value="HMA_dom_sf"/>
</dbReference>
<dbReference type="GO" id="GO:0005507">
    <property type="term" value="F:copper ion binding"/>
    <property type="evidence" value="ECO:0007669"/>
    <property type="project" value="TreeGrafter"/>
</dbReference>
<dbReference type="SUPFAM" id="SSF55008">
    <property type="entry name" value="HMA, heavy metal-associated domain"/>
    <property type="match status" value="1"/>
</dbReference>
<feature type="transmembrane region" description="Helical" evidence="15">
    <location>
        <begin position="243"/>
        <end position="261"/>
    </location>
</feature>
<evidence type="ECO:0000256" key="6">
    <source>
        <dbReference type="ARBA" id="ARBA00022692"/>
    </source>
</evidence>
<dbReference type="AlphaFoldDB" id="A0AAW7X9V9"/>
<dbReference type="Pfam" id="PF00403">
    <property type="entry name" value="HMA"/>
    <property type="match status" value="1"/>
</dbReference>
<dbReference type="SUPFAM" id="SSF81653">
    <property type="entry name" value="Calcium ATPase, transduction domain A"/>
    <property type="match status" value="1"/>
</dbReference>
<dbReference type="InterPro" id="IPR036412">
    <property type="entry name" value="HAD-like_sf"/>
</dbReference>
<comment type="caution">
    <text evidence="17">The sequence shown here is derived from an EMBL/GenBank/DDBJ whole genome shotgun (WGS) entry which is preliminary data.</text>
</comment>
<dbReference type="GO" id="GO:0043682">
    <property type="term" value="F:P-type divalent copper transporter activity"/>
    <property type="evidence" value="ECO:0007669"/>
    <property type="project" value="TreeGrafter"/>
</dbReference>
<dbReference type="SUPFAM" id="SSF81665">
    <property type="entry name" value="Calcium ATPase, transmembrane domain M"/>
    <property type="match status" value="1"/>
</dbReference>
<accession>A0AAW7X9V9</accession>
<dbReference type="GO" id="GO:0005886">
    <property type="term" value="C:plasma membrane"/>
    <property type="evidence" value="ECO:0007669"/>
    <property type="project" value="UniProtKB-SubCell"/>
</dbReference>
<evidence type="ECO:0000313" key="17">
    <source>
        <dbReference type="EMBL" id="MDO6424521.1"/>
    </source>
</evidence>
<reference evidence="17" key="1">
    <citation type="submission" date="2023-07" db="EMBL/GenBank/DDBJ databases">
        <title>Genome content predicts the carbon catabolic preferences of heterotrophic bacteria.</title>
        <authorList>
            <person name="Gralka M."/>
        </authorList>
    </citation>
    <scope>NUCLEOTIDE SEQUENCE</scope>
    <source>
        <strain evidence="17">I3M17_2</strain>
    </source>
</reference>
<feature type="transmembrane region" description="Helical" evidence="15">
    <location>
        <begin position="446"/>
        <end position="470"/>
    </location>
</feature>
<evidence type="ECO:0000256" key="12">
    <source>
        <dbReference type="ARBA" id="ARBA00022989"/>
    </source>
</evidence>
<keyword evidence="6 15" id="KW-0812">Transmembrane</keyword>
<dbReference type="NCBIfam" id="TIGR01511">
    <property type="entry name" value="ATPase-IB1_Cu"/>
    <property type="match status" value="1"/>
</dbReference>
<dbReference type="InterPro" id="IPR021993">
    <property type="entry name" value="ATPase-cat-bd"/>
</dbReference>
<keyword evidence="12 15" id="KW-1133">Transmembrane helix</keyword>
<sequence>MAHSCFHCGLPAHEQYSATVDGELRNFCCVGCQAVAMAIVEGGLGDFYQYRESTNPKVKEVSQAYLEYDLNEVQADIISRVSQSTFRVRFYLESISCAACAWLIENYLGQTEAISRVSVNATTQICTIEWDKSKLPLSSLMHKLELIGYSPRPASSQAAAEGASNIQRSHLMRLGVAGIGMMQVGMVAVALYAGGIQGIESGWQGFLRWVSFVFATPVMLYSAQPFFYSAWRALKLKSLNMDVPVCIALVLAYGASIYATLTNTGEVYFDSVSMFTFFLLLGRYLEMRARHSNQNKSQHNLTLLPLTAQKVQDSQQITVPLKSVKVGDTLHIEAGAVFPADGTVKAGSTTADESLLTGESTPVNKTKGNSVIAGSVNGDTAVTICVTAVGDNTALSVIENLVDEAQQQKPAQVAFADKIAGKFVAAVLVVSCVVGGYWLWQDSSRALWVVLSVLVITCPCALSLATPAALTAGTTKLREQGFLVRSKHVLETLAKINHVVFDKTGTLTAGQFSIEQVVCVRESFDEGSVLTLVAALEAHSRHPIASAFKHIPFIEPASQVSVIPGLGIEGDWMGARYKFGKKEFAAEHADFPPAISSNSTGLWQCLADSDGVVAWLCLSDTVRPETAEVLNGLQAQGLRTSLLSGDRQANVDKFALNLALAHQAGDILPQGKLAYVNEHQQAGDTIMMVGDGINDAPVLSGADVSVAMPKATELAQIKSDAVLLNDNLHTLLQALATAKTVQAVIRQNLAWALLYNVLALPAAAMGLIPPYLAAAGMSLSSLVVVINSLRVART</sequence>
<comment type="subcellular location">
    <subcellularLocation>
        <location evidence="1">Cell membrane</location>
        <topology evidence="1">Multi-pass membrane protein</topology>
    </subcellularLocation>
</comment>
<dbReference type="PRINTS" id="PR00120">
    <property type="entry name" value="HATPASE"/>
</dbReference>
<evidence type="ECO:0000259" key="16">
    <source>
        <dbReference type="PROSITE" id="PS50846"/>
    </source>
</evidence>
<dbReference type="PANTHER" id="PTHR43520:SF5">
    <property type="entry name" value="CATION-TRANSPORTING P-TYPE ATPASE-RELATED"/>
    <property type="match status" value="1"/>
</dbReference>
<dbReference type="GO" id="GO:0055070">
    <property type="term" value="P:copper ion homeostasis"/>
    <property type="evidence" value="ECO:0007669"/>
    <property type="project" value="TreeGrafter"/>
</dbReference>
<feature type="transmembrane region" description="Helical" evidence="15">
    <location>
        <begin position="419"/>
        <end position="440"/>
    </location>
</feature>
<dbReference type="CDD" id="cd00371">
    <property type="entry name" value="HMA"/>
    <property type="match status" value="1"/>
</dbReference>
<dbReference type="Pfam" id="PF12156">
    <property type="entry name" value="ATPase-cat_bd"/>
    <property type="match status" value="1"/>
</dbReference>
<dbReference type="Gene3D" id="3.40.50.1000">
    <property type="entry name" value="HAD superfamily/HAD-like"/>
    <property type="match status" value="1"/>
</dbReference>
<evidence type="ECO:0000256" key="15">
    <source>
        <dbReference type="RuleBase" id="RU362081"/>
    </source>
</evidence>
<evidence type="ECO:0000256" key="9">
    <source>
        <dbReference type="ARBA" id="ARBA00022840"/>
    </source>
</evidence>
<gene>
    <name evidence="17" type="ORF">Q4521_18685</name>
</gene>
<proteinExistence type="inferred from homology"/>
<dbReference type="CDD" id="cd02079">
    <property type="entry name" value="P-type_ATPase_HM"/>
    <property type="match status" value="1"/>
</dbReference>
<feature type="transmembrane region" description="Helical" evidence="15">
    <location>
        <begin position="774"/>
        <end position="792"/>
    </location>
</feature>
<dbReference type="Pfam" id="PF00122">
    <property type="entry name" value="E1-E2_ATPase"/>
    <property type="match status" value="1"/>
</dbReference>
<dbReference type="InterPro" id="IPR059000">
    <property type="entry name" value="ATPase_P-type_domA"/>
</dbReference>
<dbReference type="Pfam" id="PF00702">
    <property type="entry name" value="Hydrolase"/>
    <property type="match status" value="1"/>
</dbReference>
<protein>
    <submittedName>
        <fullName evidence="17">Heavy metal translocating P-type ATPase</fullName>
    </submittedName>
</protein>
<dbReference type="Gene3D" id="3.30.70.100">
    <property type="match status" value="1"/>
</dbReference>
<dbReference type="InterPro" id="IPR018303">
    <property type="entry name" value="ATPase_P-typ_P_site"/>
</dbReference>
<dbReference type="InterPro" id="IPR027256">
    <property type="entry name" value="P-typ_ATPase_IB"/>
</dbReference>
<evidence type="ECO:0000256" key="5">
    <source>
        <dbReference type="ARBA" id="ARBA00022553"/>
    </source>
</evidence>
<dbReference type="InterPro" id="IPR023299">
    <property type="entry name" value="ATPase_P-typ_cyto_dom_N"/>
</dbReference>
<feature type="transmembrane region" description="Helical" evidence="15">
    <location>
        <begin position="749"/>
        <end position="768"/>
    </location>
</feature>
<evidence type="ECO:0000256" key="14">
    <source>
        <dbReference type="ARBA" id="ARBA00023136"/>
    </source>
</evidence>
<dbReference type="SUPFAM" id="SSF56784">
    <property type="entry name" value="HAD-like"/>
    <property type="match status" value="1"/>
</dbReference>
<dbReference type="PROSITE" id="PS50846">
    <property type="entry name" value="HMA_2"/>
    <property type="match status" value="1"/>
</dbReference>
<evidence type="ECO:0000256" key="13">
    <source>
        <dbReference type="ARBA" id="ARBA00023065"/>
    </source>
</evidence>
<dbReference type="Gene3D" id="3.40.1110.10">
    <property type="entry name" value="Calcium-transporting ATPase, cytoplasmic domain N"/>
    <property type="match status" value="1"/>
</dbReference>
<name>A0AAW7X9V9_9GAMM</name>
<feature type="transmembrane region" description="Helical" evidence="15">
    <location>
        <begin position="174"/>
        <end position="194"/>
    </location>
</feature>
<evidence type="ECO:0000256" key="2">
    <source>
        <dbReference type="ARBA" id="ARBA00006024"/>
    </source>
</evidence>
<feature type="transmembrane region" description="Helical" evidence="15">
    <location>
        <begin position="206"/>
        <end position="231"/>
    </location>
</feature>
<dbReference type="Gene3D" id="2.70.150.10">
    <property type="entry name" value="Calcium-transporting ATPase, cytoplasmic transduction domain A"/>
    <property type="match status" value="1"/>
</dbReference>
<dbReference type="InterPro" id="IPR006121">
    <property type="entry name" value="HMA_dom"/>
</dbReference>
<keyword evidence="14 15" id="KW-0472">Membrane</keyword>
<evidence type="ECO:0000256" key="8">
    <source>
        <dbReference type="ARBA" id="ARBA00022741"/>
    </source>
</evidence>
<evidence type="ECO:0000313" key="18">
    <source>
        <dbReference type="Proteomes" id="UP001169760"/>
    </source>
</evidence>
<dbReference type="PROSITE" id="PS00154">
    <property type="entry name" value="ATPASE_E1_E2"/>
    <property type="match status" value="1"/>
</dbReference>
<keyword evidence="9 15" id="KW-0067">ATP-binding</keyword>
<evidence type="ECO:0000256" key="11">
    <source>
        <dbReference type="ARBA" id="ARBA00022967"/>
    </source>
</evidence>
<dbReference type="InterPro" id="IPR001757">
    <property type="entry name" value="P_typ_ATPase"/>
</dbReference>
<keyword evidence="5" id="KW-0597">Phosphoprotein</keyword>
<dbReference type="PROSITE" id="PS01229">
    <property type="entry name" value="COF_2"/>
    <property type="match status" value="1"/>
</dbReference>
<keyword evidence="3" id="KW-0813">Transport</keyword>